<evidence type="ECO:0000313" key="3">
    <source>
        <dbReference type="EMBL" id="CAG8538618.1"/>
    </source>
</evidence>
<dbReference type="SUPFAM" id="SSF74788">
    <property type="entry name" value="Cullin repeat-like"/>
    <property type="match status" value="1"/>
</dbReference>
<dbReference type="InterPro" id="IPR001373">
    <property type="entry name" value="Cullin_N"/>
</dbReference>
<evidence type="ECO:0000259" key="2">
    <source>
        <dbReference type="Pfam" id="PF00888"/>
    </source>
</evidence>
<evidence type="ECO:0000313" key="4">
    <source>
        <dbReference type="Proteomes" id="UP000789572"/>
    </source>
</evidence>
<dbReference type="PANTHER" id="PTHR46636">
    <property type="entry name" value="CDK2-ASSOCIATED AND CULLIN DOMAIN-CONTAINING PROTEIN 1"/>
    <property type="match status" value="1"/>
</dbReference>
<proteinExistence type="inferred from homology"/>
<organism evidence="3 4">
    <name type="scientific">Paraglomus occultum</name>
    <dbReference type="NCBI Taxonomy" id="144539"/>
    <lineage>
        <taxon>Eukaryota</taxon>
        <taxon>Fungi</taxon>
        <taxon>Fungi incertae sedis</taxon>
        <taxon>Mucoromycota</taxon>
        <taxon>Glomeromycotina</taxon>
        <taxon>Glomeromycetes</taxon>
        <taxon>Paraglomerales</taxon>
        <taxon>Paraglomeraceae</taxon>
        <taxon>Paraglomus</taxon>
    </lineage>
</organism>
<accession>A0A9N9FIE2</accession>
<evidence type="ECO:0000256" key="1">
    <source>
        <dbReference type="ARBA" id="ARBA00006019"/>
    </source>
</evidence>
<gene>
    <name evidence="3" type="ORF">POCULU_LOCUS4420</name>
</gene>
<feature type="domain" description="Cullin N-terminal" evidence="2">
    <location>
        <begin position="52"/>
        <end position="185"/>
    </location>
</feature>
<protein>
    <submittedName>
        <fullName evidence="3">411_t:CDS:1</fullName>
    </submittedName>
</protein>
<dbReference type="Gene3D" id="1.20.1310.10">
    <property type="entry name" value="Cullin Repeats"/>
    <property type="match status" value="1"/>
</dbReference>
<dbReference type="GO" id="GO:0000082">
    <property type="term" value="P:G1/S transition of mitotic cell cycle"/>
    <property type="evidence" value="ECO:0007669"/>
    <property type="project" value="TreeGrafter"/>
</dbReference>
<dbReference type="AlphaFoldDB" id="A0A9N9FIE2"/>
<reference evidence="3" key="1">
    <citation type="submission" date="2021-06" db="EMBL/GenBank/DDBJ databases">
        <authorList>
            <person name="Kallberg Y."/>
            <person name="Tangrot J."/>
            <person name="Rosling A."/>
        </authorList>
    </citation>
    <scope>NUCLEOTIDE SEQUENCE</scope>
    <source>
        <strain evidence="3">IA702</strain>
    </source>
</reference>
<dbReference type="OrthoDB" id="2343631at2759"/>
<dbReference type="GO" id="GO:0019901">
    <property type="term" value="F:protein kinase binding"/>
    <property type="evidence" value="ECO:0007669"/>
    <property type="project" value="TreeGrafter"/>
</dbReference>
<keyword evidence="4" id="KW-1185">Reference proteome</keyword>
<dbReference type="Proteomes" id="UP000789572">
    <property type="component" value="Unassembled WGS sequence"/>
</dbReference>
<dbReference type="InterPro" id="IPR016159">
    <property type="entry name" value="Cullin_repeat-like_dom_sf"/>
</dbReference>
<comment type="caution">
    <text evidence="3">The sequence shown here is derived from an EMBL/GenBank/DDBJ whole genome shotgun (WGS) entry which is preliminary data.</text>
</comment>
<dbReference type="InterPro" id="IPR042652">
    <property type="entry name" value="CACUL1"/>
</dbReference>
<comment type="similarity">
    <text evidence="1">Belongs to the cullin family.</text>
</comment>
<dbReference type="PANTHER" id="PTHR46636:SF1">
    <property type="entry name" value="CDK2-ASSOCIATED AND CULLIN DOMAIN-CONTAINING PROTEIN 1"/>
    <property type="match status" value="1"/>
</dbReference>
<dbReference type="EMBL" id="CAJVPJ010000571">
    <property type="protein sequence ID" value="CAG8538618.1"/>
    <property type="molecule type" value="Genomic_DNA"/>
</dbReference>
<sequence length="259" mass="30000">MDVAMGDSETKPSAEHNTVAIADYAAFWERLSFFVQLALRSDLQDTHPLCLYSHEELYRSIYWTCWRGLQGRLFEDLKNVIRETLEFLNGQLQSCQDLDDFIMKFAAILSNHLRAIDVLGSIFAYLDNTYINGVLNDNLRHVMVDSFMQTILKESERQLMYIFKKIFENPNANKIKDIVRDLFKMSSDSIYLNPLLFESVIIGIRLPPNVEDLRMKYRQLDAKYNIMTNPKCSLSKRTASAIDEDDCKASSSKRRQLGP</sequence>
<dbReference type="GO" id="GO:0031625">
    <property type="term" value="F:ubiquitin protein ligase binding"/>
    <property type="evidence" value="ECO:0007669"/>
    <property type="project" value="InterPro"/>
</dbReference>
<dbReference type="GO" id="GO:0006511">
    <property type="term" value="P:ubiquitin-dependent protein catabolic process"/>
    <property type="evidence" value="ECO:0007669"/>
    <property type="project" value="InterPro"/>
</dbReference>
<name>A0A9N9FIE2_9GLOM</name>
<dbReference type="Pfam" id="PF00888">
    <property type="entry name" value="Cullin"/>
    <property type="match status" value="1"/>
</dbReference>